<sequence>MNSSKVRTIAAITGGFAVVGALLYFLFREDKSDEENRGEEPYELGRDATCNKGASGSSVSIRSVEEAKKELKEDNNCNIGITADDHNVNTDNAEKSLESYTKEDMLHILDEILESQDCLRGVMKRLTSEFTVNPPKNFQECYDKVKNASPQDPLDKRKISLSEFDRLVERFYTDDKVSSTIEKIMGINGSMSSDNDNVQTMKKIENINNKQLININEFMLKELKEFVGQYSNVSNKHIYDVKTLTIAAQVWVGSKVEKKFSLNSDDIETAMLIRSQSLKDDPEFGRISLQMQATMEQLIGSPAPSNIPFSI</sequence>
<keyword evidence="2" id="KW-1133">Transmembrane helix</keyword>
<protein>
    <submittedName>
        <fullName evidence="3">Uncharacterized protein</fullName>
    </submittedName>
</protein>
<dbReference type="Proteomes" id="UP001311799">
    <property type="component" value="Unassembled WGS sequence"/>
</dbReference>
<evidence type="ECO:0000313" key="4">
    <source>
        <dbReference type="Proteomes" id="UP001311799"/>
    </source>
</evidence>
<proteinExistence type="predicted"/>
<feature type="compositionally biased region" description="Basic and acidic residues" evidence="1">
    <location>
        <begin position="35"/>
        <end position="46"/>
    </location>
</feature>
<keyword evidence="2" id="KW-0812">Transmembrane</keyword>
<gene>
    <name evidence="3" type="ORF">RS030_81252</name>
</gene>
<organism evidence="3 4">
    <name type="scientific">Cryptosporidium xiaoi</name>
    <dbReference type="NCBI Taxonomy" id="659607"/>
    <lineage>
        <taxon>Eukaryota</taxon>
        <taxon>Sar</taxon>
        <taxon>Alveolata</taxon>
        <taxon>Apicomplexa</taxon>
        <taxon>Conoidasida</taxon>
        <taxon>Coccidia</taxon>
        <taxon>Eucoccidiorida</taxon>
        <taxon>Eimeriorina</taxon>
        <taxon>Cryptosporidiidae</taxon>
        <taxon>Cryptosporidium</taxon>
    </lineage>
</organism>
<feature type="transmembrane region" description="Helical" evidence="2">
    <location>
        <begin position="6"/>
        <end position="27"/>
    </location>
</feature>
<keyword evidence="4" id="KW-1185">Reference proteome</keyword>
<evidence type="ECO:0000256" key="1">
    <source>
        <dbReference type="SAM" id="MobiDB-lite"/>
    </source>
</evidence>
<dbReference type="AlphaFoldDB" id="A0AAV9XZ59"/>
<accession>A0AAV9XZ59</accession>
<comment type="caution">
    <text evidence="3">The sequence shown here is derived from an EMBL/GenBank/DDBJ whole genome shotgun (WGS) entry which is preliminary data.</text>
</comment>
<feature type="region of interest" description="Disordered" evidence="1">
    <location>
        <begin position="35"/>
        <end position="57"/>
    </location>
</feature>
<keyword evidence="2" id="KW-0472">Membrane</keyword>
<dbReference type="EMBL" id="JAWDEY010000036">
    <property type="protein sequence ID" value="KAK6587731.1"/>
    <property type="molecule type" value="Genomic_DNA"/>
</dbReference>
<reference evidence="3 4" key="1">
    <citation type="submission" date="2023-10" db="EMBL/GenBank/DDBJ databases">
        <title>Comparative genomics analysis reveals potential genetic determinants of host preference in Cryptosporidium xiaoi.</title>
        <authorList>
            <person name="Xiao L."/>
            <person name="Li J."/>
        </authorList>
    </citation>
    <scope>NUCLEOTIDE SEQUENCE [LARGE SCALE GENOMIC DNA]</scope>
    <source>
        <strain evidence="3 4">52996</strain>
    </source>
</reference>
<name>A0AAV9XZ59_9CRYT</name>
<evidence type="ECO:0000256" key="2">
    <source>
        <dbReference type="SAM" id="Phobius"/>
    </source>
</evidence>
<evidence type="ECO:0000313" key="3">
    <source>
        <dbReference type="EMBL" id="KAK6587731.1"/>
    </source>
</evidence>